<dbReference type="EMBL" id="CM041554">
    <property type="protein sequence ID" value="KAI3352019.1"/>
    <property type="molecule type" value="Genomic_DNA"/>
</dbReference>
<comment type="caution">
    <text evidence="1">The sequence shown here is derived from an EMBL/GenBank/DDBJ whole genome shotgun (WGS) entry which is preliminary data.</text>
</comment>
<keyword evidence="2" id="KW-1185">Reference proteome</keyword>
<evidence type="ECO:0000313" key="2">
    <source>
        <dbReference type="Proteomes" id="UP000831701"/>
    </source>
</evidence>
<dbReference type="Proteomes" id="UP000831701">
    <property type="component" value="Chromosome 24"/>
</dbReference>
<gene>
    <name evidence="1" type="ORF">L3Q82_020257</name>
</gene>
<reference evidence="1" key="1">
    <citation type="submission" date="2022-04" db="EMBL/GenBank/DDBJ databases">
        <title>Jade perch genome.</title>
        <authorList>
            <person name="Chao B."/>
        </authorList>
    </citation>
    <scope>NUCLEOTIDE SEQUENCE</scope>
    <source>
        <strain evidence="1">CB-2022</strain>
    </source>
</reference>
<feature type="non-terminal residue" evidence="1">
    <location>
        <position position="1"/>
    </location>
</feature>
<proteinExistence type="predicted"/>
<name>A0ACB8V939_9TELE</name>
<organism evidence="1 2">
    <name type="scientific">Scortum barcoo</name>
    <name type="common">barcoo grunter</name>
    <dbReference type="NCBI Taxonomy" id="214431"/>
    <lineage>
        <taxon>Eukaryota</taxon>
        <taxon>Metazoa</taxon>
        <taxon>Chordata</taxon>
        <taxon>Craniata</taxon>
        <taxon>Vertebrata</taxon>
        <taxon>Euteleostomi</taxon>
        <taxon>Actinopterygii</taxon>
        <taxon>Neopterygii</taxon>
        <taxon>Teleostei</taxon>
        <taxon>Neoteleostei</taxon>
        <taxon>Acanthomorphata</taxon>
        <taxon>Eupercaria</taxon>
        <taxon>Centrarchiformes</taxon>
        <taxon>Terapontoidei</taxon>
        <taxon>Terapontidae</taxon>
        <taxon>Scortum</taxon>
    </lineage>
</organism>
<sequence>RTTAASSIRALMNFIQNVELSDALKGNSVCCVWEGNMRNPVTVLTTLLSVEFVLYTMSLCLPQWLVQTEGASEGLFALCSSYNGFSGCTMFPAWLGSYSLSWMFLSASSLLSLMAVLTVRPAVIRGRKAVAALILNVISAALCAASLVAFLVSIEQHDPELLKHLGWTFYICCATLLYALLVTVLLGVVHGDAAQVEPAVRAAAVDLSVIAA</sequence>
<accession>A0ACB8V939</accession>
<evidence type="ECO:0000313" key="1">
    <source>
        <dbReference type="EMBL" id="KAI3352019.1"/>
    </source>
</evidence>
<protein>
    <submittedName>
        <fullName evidence="1">Uncharacterized protein</fullName>
    </submittedName>
</protein>